<dbReference type="AlphaFoldDB" id="A0A0F9A718"/>
<dbReference type="CDD" id="cd00761">
    <property type="entry name" value="Glyco_tranf_GTA_type"/>
    <property type="match status" value="1"/>
</dbReference>
<accession>A0A0F9A718</accession>
<comment type="caution">
    <text evidence="1">The sequence shown here is derived from an EMBL/GenBank/DDBJ whole genome shotgun (WGS) entry which is preliminary data.</text>
</comment>
<name>A0A0F9A718_9ZZZZ</name>
<sequence>MGANVKSIAVIIPVVGQWRKQNLEMALLFLRRQSFKDIEIILIEQTDCKIDGQRSERKFFSNAPVDKYMAVINTTNHEFNQPWLANVGAQMADAKKLLFFDSDLIVRKHYLKNVNEFNEPFFYAWNKCLHNSQKISNKMYKMKKLLNDPNAEEQVAGVKAHEGYSVCADSDFFFKQLGCYNENLFGWGGNDNEISVRVRHVLGRGIKPLPVPIYHLWHPRGYAKSTNRKFVTAARRDPE</sequence>
<protein>
    <recommendedName>
        <fullName evidence="2">Galactosyltransferase C-terminal domain-containing protein</fullName>
    </recommendedName>
</protein>
<gene>
    <name evidence="1" type="ORF">LCGC14_2948880</name>
</gene>
<dbReference type="SUPFAM" id="SSF53448">
    <property type="entry name" value="Nucleotide-diphospho-sugar transferases"/>
    <property type="match status" value="1"/>
</dbReference>
<organism evidence="1">
    <name type="scientific">marine sediment metagenome</name>
    <dbReference type="NCBI Taxonomy" id="412755"/>
    <lineage>
        <taxon>unclassified sequences</taxon>
        <taxon>metagenomes</taxon>
        <taxon>ecological metagenomes</taxon>
    </lineage>
</organism>
<reference evidence="1" key="1">
    <citation type="journal article" date="2015" name="Nature">
        <title>Complex archaea that bridge the gap between prokaryotes and eukaryotes.</title>
        <authorList>
            <person name="Spang A."/>
            <person name="Saw J.H."/>
            <person name="Jorgensen S.L."/>
            <person name="Zaremba-Niedzwiedzka K."/>
            <person name="Martijn J."/>
            <person name="Lind A.E."/>
            <person name="van Eijk R."/>
            <person name="Schleper C."/>
            <person name="Guy L."/>
            <person name="Ettema T.J."/>
        </authorList>
    </citation>
    <scope>NUCLEOTIDE SEQUENCE</scope>
</reference>
<evidence type="ECO:0000313" key="1">
    <source>
        <dbReference type="EMBL" id="KKK67956.1"/>
    </source>
</evidence>
<proteinExistence type="predicted"/>
<feature type="non-terminal residue" evidence="1">
    <location>
        <position position="239"/>
    </location>
</feature>
<dbReference type="Gene3D" id="3.90.550.10">
    <property type="entry name" value="Spore Coat Polysaccharide Biosynthesis Protein SpsA, Chain A"/>
    <property type="match status" value="1"/>
</dbReference>
<evidence type="ECO:0008006" key="2">
    <source>
        <dbReference type="Google" id="ProtNLM"/>
    </source>
</evidence>
<dbReference type="EMBL" id="LAZR01059359">
    <property type="protein sequence ID" value="KKK67956.1"/>
    <property type="molecule type" value="Genomic_DNA"/>
</dbReference>
<dbReference type="InterPro" id="IPR029044">
    <property type="entry name" value="Nucleotide-diphossugar_trans"/>
</dbReference>